<evidence type="ECO:0000313" key="2">
    <source>
        <dbReference type="EMBL" id="ORY37852.1"/>
    </source>
</evidence>
<dbReference type="EMBL" id="MCOG01000140">
    <property type="protein sequence ID" value="ORY37852.1"/>
    <property type="molecule type" value="Genomic_DNA"/>
</dbReference>
<proteinExistence type="predicted"/>
<evidence type="ECO:0000313" key="3">
    <source>
        <dbReference type="Proteomes" id="UP000193920"/>
    </source>
</evidence>
<accession>A0A1Y2BSW8</accession>
<reference evidence="2 3" key="1">
    <citation type="submission" date="2016-08" db="EMBL/GenBank/DDBJ databases">
        <title>A Parts List for Fungal Cellulosomes Revealed by Comparative Genomics.</title>
        <authorList>
            <consortium name="DOE Joint Genome Institute"/>
            <person name="Haitjema C.H."/>
            <person name="Gilmore S.P."/>
            <person name="Henske J.K."/>
            <person name="Solomon K.V."/>
            <person name="De Groot R."/>
            <person name="Kuo A."/>
            <person name="Mondo S.J."/>
            <person name="Salamov A.A."/>
            <person name="Labutti K."/>
            <person name="Zhao Z."/>
            <person name="Chiniquy J."/>
            <person name="Barry K."/>
            <person name="Brewer H.M."/>
            <person name="Purvine S.O."/>
            <person name="Wright A.T."/>
            <person name="Boxma B."/>
            <person name="Van Alen T."/>
            <person name="Hackstein J.H."/>
            <person name="Baker S.E."/>
            <person name="Grigoriev I.V."/>
            <person name="O'Malley M.A."/>
        </authorList>
    </citation>
    <scope>NUCLEOTIDE SEQUENCE [LARGE SCALE GENOMIC DNA]</scope>
    <source>
        <strain evidence="2 3">G1</strain>
    </source>
</reference>
<name>A0A1Y2BSW8_9FUNG</name>
<keyword evidence="3" id="KW-1185">Reference proteome</keyword>
<dbReference type="AlphaFoldDB" id="A0A1Y2BSW8"/>
<protein>
    <submittedName>
        <fullName evidence="2">Uncharacterized protein</fullName>
    </submittedName>
</protein>
<evidence type="ECO:0000256" key="1">
    <source>
        <dbReference type="SAM" id="MobiDB-lite"/>
    </source>
</evidence>
<sequence>MLKQLQPNPSHCILDTKDAKFKTYYQPMPPILTRRAMEDVVMTDAYLEEYERDIPMFNGESGDVESIIDRLKRYFGRHKKYSRQCYISLRTTYMEQLRRSTKWTKQKKRDNNHNGGKDFGTGSSTKQSYFNDSRTSSNNPIPKSALLMQNGSEYEMFVPEIRINNLRTKEGLQNLTVLYDTESQINMIYP</sequence>
<feature type="region of interest" description="Disordered" evidence="1">
    <location>
        <begin position="100"/>
        <end position="144"/>
    </location>
</feature>
<feature type="compositionally biased region" description="Polar residues" evidence="1">
    <location>
        <begin position="121"/>
        <end position="144"/>
    </location>
</feature>
<comment type="caution">
    <text evidence="2">The sequence shown here is derived from an EMBL/GenBank/DDBJ whole genome shotgun (WGS) entry which is preliminary data.</text>
</comment>
<gene>
    <name evidence="2" type="ORF">LY90DRAFT_511081</name>
</gene>
<dbReference type="Proteomes" id="UP000193920">
    <property type="component" value="Unassembled WGS sequence"/>
</dbReference>
<organism evidence="2 3">
    <name type="scientific">Neocallimastix californiae</name>
    <dbReference type="NCBI Taxonomy" id="1754190"/>
    <lineage>
        <taxon>Eukaryota</taxon>
        <taxon>Fungi</taxon>
        <taxon>Fungi incertae sedis</taxon>
        <taxon>Chytridiomycota</taxon>
        <taxon>Chytridiomycota incertae sedis</taxon>
        <taxon>Neocallimastigomycetes</taxon>
        <taxon>Neocallimastigales</taxon>
        <taxon>Neocallimastigaceae</taxon>
        <taxon>Neocallimastix</taxon>
    </lineage>
</organism>